<evidence type="ECO:0000313" key="2">
    <source>
        <dbReference type="Proteomes" id="UP000000377"/>
    </source>
</evidence>
<organism evidence="1 2">
    <name type="scientific">Streptomyces bingchenggensis (strain BCW-1)</name>
    <dbReference type="NCBI Taxonomy" id="749414"/>
    <lineage>
        <taxon>Bacteria</taxon>
        <taxon>Bacillati</taxon>
        <taxon>Actinomycetota</taxon>
        <taxon>Actinomycetes</taxon>
        <taxon>Kitasatosporales</taxon>
        <taxon>Streptomycetaceae</taxon>
        <taxon>Streptomyces</taxon>
    </lineage>
</organism>
<dbReference type="AlphaFoldDB" id="D7C2Y7"/>
<keyword evidence="2" id="KW-1185">Reference proteome</keyword>
<dbReference type="EMBL" id="CP002047">
    <property type="protein sequence ID" value="ADI08049.1"/>
    <property type="molecule type" value="Genomic_DNA"/>
</dbReference>
<dbReference type="PATRIC" id="fig|749414.3.peg.5096"/>
<protein>
    <submittedName>
        <fullName evidence="1">Transcriptional regulator, ArsR family protein</fullName>
    </submittedName>
</protein>
<dbReference type="STRING" id="749414.SBI_04929"/>
<gene>
    <name evidence="1" type="ordered locus">SBI_04929</name>
</gene>
<evidence type="ECO:0000313" key="1">
    <source>
        <dbReference type="EMBL" id="ADI08049.1"/>
    </source>
</evidence>
<dbReference type="Proteomes" id="UP000000377">
    <property type="component" value="Chromosome"/>
</dbReference>
<accession>D7C2Y7</accession>
<dbReference type="HOGENOM" id="CLU_3222438_0_0_11"/>
<reference evidence="1 2" key="1">
    <citation type="journal article" date="2010" name="J. Bacteriol.">
        <title>Genome sequence of the milbemycin-producing bacterium Streptomyces bingchenggensis.</title>
        <authorList>
            <person name="Wang X.J."/>
            <person name="Yan Y.J."/>
            <person name="Zhang B."/>
            <person name="An J."/>
            <person name="Wang J.J."/>
            <person name="Tian J."/>
            <person name="Jiang L."/>
            <person name="Chen Y.H."/>
            <person name="Huang S.X."/>
            <person name="Yin M."/>
            <person name="Zhang J."/>
            <person name="Gao A.L."/>
            <person name="Liu C.X."/>
            <person name="Zhu Z.X."/>
            <person name="Xiang W.S."/>
        </authorList>
    </citation>
    <scope>NUCLEOTIDE SEQUENCE [LARGE SCALE GENOMIC DNA]</scope>
    <source>
        <strain evidence="1 2">BCW-1</strain>
    </source>
</reference>
<proteinExistence type="predicted"/>
<sequence>MRVMREAGITTTRIAGRNRYVRLRRDELDARFPGLLDALFKSLP</sequence>
<dbReference type="KEGG" id="sbh:SBI_04929"/>
<name>D7C2Y7_STRBB</name>